<evidence type="ECO:0000313" key="1">
    <source>
        <dbReference type="EMBL" id="OGY32768.1"/>
    </source>
</evidence>
<evidence type="ECO:0000313" key="2">
    <source>
        <dbReference type="Proteomes" id="UP000179279"/>
    </source>
</evidence>
<dbReference type="Proteomes" id="UP000179279">
    <property type="component" value="Unassembled WGS sequence"/>
</dbReference>
<proteinExistence type="predicted"/>
<protein>
    <submittedName>
        <fullName evidence="1">Uncharacterized protein</fullName>
    </submittedName>
</protein>
<dbReference type="EMBL" id="MHDA01000006">
    <property type="protein sequence ID" value="OGY32768.1"/>
    <property type="molecule type" value="Genomic_DNA"/>
</dbReference>
<reference evidence="1 2" key="1">
    <citation type="journal article" date="2016" name="Nat. Commun.">
        <title>Thousands of microbial genomes shed light on interconnected biogeochemical processes in an aquifer system.</title>
        <authorList>
            <person name="Anantharaman K."/>
            <person name="Brown C.T."/>
            <person name="Hug L.A."/>
            <person name="Sharon I."/>
            <person name="Castelle C.J."/>
            <person name="Probst A.J."/>
            <person name="Thomas B.C."/>
            <person name="Singh A."/>
            <person name="Wilkins M.J."/>
            <person name="Karaoz U."/>
            <person name="Brodie E.L."/>
            <person name="Williams K.H."/>
            <person name="Hubbard S.S."/>
            <person name="Banfield J.F."/>
        </authorList>
    </citation>
    <scope>NUCLEOTIDE SEQUENCE [LARGE SCALE GENOMIC DNA]</scope>
</reference>
<organism evidence="1 2">
    <name type="scientific">Candidatus Woykebacteria bacterium RIFCSPLOWO2_01_FULL_41_12</name>
    <dbReference type="NCBI Taxonomy" id="1802604"/>
    <lineage>
        <taxon>Bacteria</taxon>
        <taxon>Candidatus Woykeibacteriota</taxon>
    </lineage>
</organism>
<accession>A0A1G1WYC8</accession>
<name>A0A1G1WYC8_9BACT</name>
<comment type="caution">
    <text evidence="1">The sequence shown here is derived from an EMBL/GenBank/DDBJ whole genome shotgun (WGS) entry which is preliminary data.</text>
</comment>
<dbReference type="AlphaFoldDB" id="A0A1G1WYC8"/>
<sequence>MWQAVAKMTYEQIAKAAAVNGHGPSHFTVRAAIARAEAQGIASSRYQEERSGEKTKRRDRSIIQLANKGYSRKEIAKAYGLTPEGVGKILHASGLFVRARDDGKDLGLVLR</sequence>
<gene>
    <name evidence="1" type="ORF">A3A57_00585</name>
</gene>